<dbReference type="GO" id="GO:0030246">
    <property type="term" value="F:carbohydrate binding"/>
    <property type="evidence" value="ECO:0007669"/>
    <property type="project" value="InterPro"/>
</dbReference>
<dbReference type="SUPFAM" id="SSF49464">
    <property type="entry name" value="Carboxypeptidase regulatory domain-like"/>
    <property type="match status" value="2"/>
</dbReference>
<evidence type="ECO:0000313" key="2">
    <source>
        <dbReference type="Proteomes" id="UP000189670"/>
    </source>
</evidence>
<protein>
    <recommendedName>
        <fullName evidence="3">PKD domain-containing protein</fullName>
    </recommendedName>
</protein>
<organism evidence="1 2">
    <name type="scientific">Candidatus Magnetoglobus multicellularis str. Araruama</name>
    <dbReference type="NCBI Taxonomy" id="890399"/>
    <lineage>
        <taxon>Bacteria</taxon>
        <taxon>Pseudomonadati</taxon>
        <taxon>Thermodesulfobacteriota</taxon>
        <taxon>Desulfobacteria</taxon>
        <taxon>Desulfobacterales</taxon>
        <taxon>Desulfobacteraceae</taxon>
        <taxon>Candidatus Magnetoglobus</taxon>
    </lineage>
</organism>
<evidence type="ECO:0008006" key="3">
    <source>
        <dbReference type="Google" id="ProtNLM"/>
    </source>
</evidence>
<dbReference type="EMBL" id="ATBP01000433">
    <property type="protein sequence ID" value="ETR70386.1"/>
    <property type="molecule type" value="Genomic_DNA"/>
</dbReference>
<dbReference type="Pfam" id="PF13620">
    <property type="entry name" value="CarboxypepD_reg"/>
    <property type="match status" value="1"/>
</dbReference>
<proteinExistence type="predicted"/>
<dbReference type="InterPro" id="IPR008969">
    <property type="entry name" value="CarboxyPept-like_regulatory"/>
</dbReference>
<name>A0A1V1P6K6_9BACT</name>
<evidence type="ECO:0000313" key="1">
    <source>
        <dbReference type="EMBL" id="ETR70386.1"/>
    </source>
</evidence>
<reference evidence="2" key="1">
    <citation type="submission" date="2012-11" db="EMBL/GenBank/DDBJ databases">
        <authorList>
            <person name="Lucero-Rivera Y.E."/>
            <person name="Tovar-Ramirez D."/>
        </authorList>
    </citation>
    <scope>NUCLEOTIDE SEQUENCE [LARGE SCALE GENOMIC DNA]</scope>
    <source>
        <strain evidence="2">Araruama</strain>
    </source>
</reference>
<dbReference type="AlphaFoldDB" id="A0A1V1P6K6"/>
<accession>A0A1V1P6K6</accession>
<comment type="caution">
    <text evidence="1">The sequence shown here is derived from an EMBL/GenBank/DDBJ whole genome shotgun (WGS) entry which is preliminary data.</text>
</comment>
<dbReference type="Proteomes" id="UP000189670">
    <property type="component" value="Unassembled WGS sequence"/>
</dbReference>
<dbReference type="Gene3D" id="2.60.40.1120">
    <property type="entry name" value="Carboxypeptidase-like, regulatory domain"/>
    <property type="match status" value="1"/>
</dbReference>
<dbReference type="SUPFAM" id="SSF49384">
    <property type="entry name" value="Carbohydrate-binding domain"/>
    <property type="match status" value="1"/>
</dbReference>
<feature type="non-terminal residue" evidence="1">
    <location>
        <position position="934"/>
    </location>
</feature>
<dbReference type="Gene3D" id="2.60.40.680">
    <property type="match status" value="1"/>
</dbReference>
<gene>
    <name evidence="1" type="ORF">OMM_08854</name>
</gene>
<dbReference type="InterPro" id="IPR008965">
    <property type="entry name" value="CBM2/CBM3_carb-bd_dom_sf"/>
</dbReference>
<sequence length="934" mass="104121">MEDKRQMKRFLTTIMMMFFLTQATAWAELNMKPEDVSGRNGDTLTISLYVSNDGEAKSINAFQLFLAFDKLSLTFERVDTSNTLSENMYDVAGTLDPENAGRIKLSGIEFSHPPVIEANSQDNIFLNLIFSVNPDATTDSVLQLTDLKDDFQTATVSTGLFTYIPPPRPVYVLNAIPDVFVDEDAPPIDKWHWDFGDGFGGLSLTDENGYYEVVDLLEHANDYIISILHDDYAPAFFNAETTTCAIHSAEKVSPSYETRDIVLEKGVDLAGKVTFNDISVENILISVQSETTGMVKSKFSTSDNTGNNFIIKGVPANDAYVIRVSSDDYLENSIKLSVESSSIDDIYFSLEKKEGTRIIHGTIAGLEPGKEVRIYASSSLLKFEKSYILTGSDLEIEAYTITDLKPSSDYTVRMISTDYPDLFYDNAWQQQNAHELDLTTNNVFNANFTIPQNRSTISGTIFFPENATKGEQICVNAVSESLGTNGSSYIIYNGKADVPYTIKSLIIANDYKVSIQSDKYRNMFYDQIFIKEEAIPVSIENGEAVDINFNLTRGTSISGKIYDDYNNPLSTIDVSAFSEKTGSFGKTKSLSDGSYIIEGLDFSDDFVLTAKKNNQSIYYYSSQSQCVTNSDSKSFVSTHDGVMTDINIVMCSGEQICGTVWNENGEFLENIRINIWSERKKSGGLGYTEKDGHYCIDGLPHANDYQVSAIPDPTTAYVFIQKNGISSNSNEINFYLSTGYRLDGIVYDNENNPIPDVIIEIRSLLKQIELTSKTDSSGRFILNGLTEADDYIIEADPAENIQLSPFIINNVVIQNNCSKTIILQPGFEFSGHIYDSNQNPVSQASIIVFSNQNNFQKTTTSTINGEYRISNVPDANDYLIRIYQDGYERQEIRNQHPSENTDYYLSHSGIIQGTITYANGLPVPNAFVMVYCEA</sequence>